<proteinExistence type="predicted"/>
<name>A0A9Q3L105_9BASI</name>
<comment type="caution">
    <text evidence="2">The sequence shown here is derived from an EMBL/GenBank/DDBJ whole genome shotgun (WGS) entry which is preliminary data.</text>
</comment>
<dbReference type="AlphaFoldDB" id="A0A9Q3L105"/>
<sequence length="209" mass="23037">MTLLYWCCGNSNLTPSWGQLPTPYLYGQFGPLWCSMAFWPYQSSLGGYGLRPYPAILGLPGQFFHTPNPQGVLGPLSRTSLYEPPLPLGGLGPKWPFWDLGPLWHLRSMGHNHGPRSLSRGPRSMGQLGPFWPNPMRQKGAKGGSPSAPKARWAHLSQFGLKSHQTENGNKDPQDPISPNNQRGPLFSPWPLVVPRGHQISPAQAFPSP</sequence>
<accession>A0A9Q3L105</accession>
<protein>
    <submittedName>
        <fullName evidence="2">Uncharacterized protein</fullName>
    </submittedName>
</protein>
<feature type="region of interest" description="Disordered" evidence="1">
    <location>
        <begin position="112"/>
        <end position="209"/>
    </location>
</feature>
<organism evidence="2 3">
    <name type="scientific">Austropuccinia psidii MF-1</name>
    <dbReference type="NCBI Taxonomy" id="1389203"/>
    <lineage>
        <taxon>Eukaryota</taxon>
        <taxon>Fungi</taxon>
        <taxon>Dikarya</taxon>
        <taxon>Basidiomycota</taxon>
        <taxon>Pucciniomycotina</taxon>
        <taxon>Pucciniomycetes</taxon>
        <taxon>Pucciniales</taxon>
        <taxon>Sphaerophragmiaceae</taxon>
        <taxon>Austropuccinia</taxon>
    </lineage>
</organism>
<reference evidence="2" key="1">
    <citation type="submission" date="2021-03" db="EMBL/GenBank/DDBJ databases">
        <title>Draft genome sequence of rust myrtle Austropuccinia psidii MF-1, a brazilian biotype.</title>
        <authorList>
            <person name="Quecine M.C."/>
            <person name="Pachon D.M.R."/>
            <person name="Bonatelli M.L."/>
            <person name="Correr F.H."/>
            <person name="Franceschini L.M."/>
            <person name="Leite T.F."/>
            <person name="Margarido G.R.A."/>
            <person name="Almeida C.A."/>
            <person name="Ferrarezi J.A."/>
            <person name="Labate C.A."/>
        </authorList>
    </citation>
    <scope>NUCLEOTIDE SEQUENCE</scope>
    <source>
        <strain evidence="2">MF-1</strain>
    </source>
</reference>
<keyword evidence="3" id="KW-1185">Reference proteome</keyword>
<gene>
    <name evidence="2" type="ORF">O181_129022</name>
</gene>
<evidence type="ECO:0000256" key="1">
    <source>
        <dbReference type="SAM" id="MobiDB-lite"/>
    </source>
</evidence>
<evidence type="ECO:0000313" key="3">
    <source>
        <dbReference type="Proteomes" id="UP000765509"/>
    </source>
</evidence>
<dbReference type="EMBL" id="AVOT02133724">
    <property type="protein sequence ID" value="MBW0589307.1"/>
    <property type="molecule type" value="Genomic_DNA"/>
</dbReference>
<evidence type="ECO:0000313" key="2">
    <source>
        <dbReference type="EMBL" id="MBW0589307.1"/>
    </source>
</evidence>
<dbReference type="Proteomes" id="UP000765509">
    <property type="component" value="Unassembled WGS sequence"/>
</dbReference>